<feature type="transmembrane region" description="Helical" evidence="1">
    <location>
        <begin position="138"/>
        <end position="156"/>
    </location>
</feature>
<feature type="transmembrane region" description="Helical" evidence="1">
    <location>
        <begin position="297"/>
        <end position="315"/>
    </location>
</feature>
<dbReference type="Pfam" id="PF19053">
    <property type="entry name" value="EccD"/>
    <property type="match status" value="1"/>
</dbReference>
<dbReference type="InterPro" id="IPR044049">
    <property type="entry name" value="EccD_transm"/>
</dbReference>
<proteinExistence type="predicted"/>
<accession>A0A1X1RLS2</accession>
<dbReference type="Pfam" id="PF08817">
    <property type="entry name" value="YukD"/>
    <property type="match status" value="1"/>
</dbReference>
<feature type="transmembrane region" description="Helical" evidence="1">
    <location>
        <begin position="335"/>
        <end position="354"/>
    </location>
</feature>
<protein>
    <recommendedName>
        <fullName evidence="2">EccD-like transmembrane domain-containing protein</fullName>
    </recommendedName>
</protein>
<reference evidence="3 4" key="1">
    <citation type="submission" date="2016-01" db="EMBL/GenBank/DDBJ databases">
        <title>The new phylogeny of the genus Mycobacterium.</title>
        <authorList>
            <person name="Tarcisio F."/>
            <person name="Conor M."/>
            <person name="Antonella G."/>
            <person name="Elisabetta G."/>
            <person name="Giulia F.S."/>
            <person name="Sara T."/>
            <person name="Anna F."/>
            <person name="Clotilde B."/>
            <person name="Roberto B."/>
            <person name="Veronica D.S."/>
            <person name="Fabio R."/>
            <person name="Monica P."/>
            <person name="Olivier J."/>
            <person name="Enrico T."/>
            <person name="Nicola S."/>
        </authorList>
    </citation>
    <scope>NUCLEOTIDE SEQUENCE [LARGE SCALE GENOMIC DNA]</scope>
    <source>
        <strain evidence="3 4">DSM 44179</strain>
    </source>
</reference>
<comment type="caution">
    <text evidence="3">The sequence shown here is derived from an EMBL/GenBank/DDBJ whole genome shotgun (WGS) entry which is preliminary data.</text>
</comment>
<keyword evidence="4" id="KW-1185">Reference proteome</keyword>
<dbReference type="STRING" id="1793.AWC04_01635"/>
<dbReference type="Gene3D" id="3.10.20.90">
    <property type="entry name" value="Phosphatidylinositol 3-kinase Catalytic Subunit, Chain A, domain 1"/>
    <property type="match status" value="1"/>
</dbReference>
<feature type="transmembrane region" description="Helical" evidence="1">
    <location>
        <begin position="102"/>
        <end position="126"/>
    </location>
</feature>
<feature type="domain" description="EccD-like transmembrane" evidence="2">
    <location>
        <begin position="100"/>
        <end position="213"/>
    </location>
</feature>
<feature type="transmembrane region" description="Helical" evidence="1">
    <location>
        <begin position="273"/>
        <end position="291"/>
    </location>
</feature>
<keyword evidence="1" id="KW-0472">Membrane</keyword>
<evidence type="ECO:0000256" key="1">
    <source>
        <dbReference type="SAM" id="Phobius"/>
    </source>
</evidence>
<evidence type="ECO:0000259" key="2">
    <source>
        <dbReference type="Pfam" id="PF19053"/>
    </source>
</evidence>
<dbReference type="EMBL" id="LQOJ01000010">
    <property type="protein sequence ID" value="ORV09157.1"/>
    <property type="molecule type" value="Genomic_DNA"/>
</dbReference>
<evidence type="ECO:0000313" key="4">
    <source>
        <dbReference type="Proteomes" id="UP000193484"/>
    </source>
</evidence>
<dbReference type="AlphaFoldDB" id="A0A1X1RLS2"/>
<keyword evidence="1" id="KW-0812">Transmembrane</keyword>
<organism evidence="3 4">
    <name type="scientific">Mycolicibacterium fallax</name>
    <name type="common">Mycobacterium fallax</name>
    <dbReference type="NCBI Taxonomy" id="1793"/>
    <lineage>
        <taxon>Bacteria</taxon>
        <taxon>Bacillati</taxon>
        <taxon>Actinomycetota</taxon>
        <taxon>Actinomycetes</taxon>
        <taxon>Mycobacteriales</taxon>
        <taxon>Mycobacteriaceae</taxon>
        <taxon>Mycolicibacterium</taxon>
    </lineage>
</organism>
<evidence type="ECO:0000313" key="3">
    <source>
        <dbReference type="EMBL" id="ORV09157.1"/>
    </source>
</evidence>
<name>A0A1X1RLS2_MYCFA</name>
<feature type="transmembrane region" description="Helical" evidence="1">
    <location>
        <begin position="163"/>
        <end position="183"/>
    </location>
</feature>
<dbReference type="Proteomes" id="UP000193484">
    <property type="component" value="Unassembled WGS sequence"/>
</dbReference>
<feature type="transmembrane region" description="Helical" evidence="1">
    <location>
        <begin position="189"/>
        <end position="210"/>
    </location>
</feature>
<gene>
    <name evidence="3" type="ORF">AWC04_01635</name>
</gene>
<keyword evidence="1" id="KW-1133">Transmembrane helix</keyword>
<sequence>MWLGEAGADLTVPSRLPVAALIPELHALLCDAVAPGLAPPRWLRTPTGPPLDPATGLADNGIGDGATLLLCTAPGAPDPEPLDAAAALAETARRGLRPWSGAAARCAAGCAAVWGAGLAGALALPAEAGAPWGSPPRLLLAGAAAGTAAVLCRRLCTGNPMVFTMLAAAAGPVWLAALVATVLPVRPAAVGALTVLATLVGLSAAARLALRLGDPDGAADRLTALTAGTAAAAALGALLAQLVPTGPTVALGVAAAAVLAARVPPELDALRRAALLAGAAGCVSAAAIGLARCWPGHGGWPACGTLGAAVGLAALGRLRPAGADLPRRWPPPLGALALAATVPLTVWTLGFPGWPR</sequence>
<dbReference type="InterPro" id="IPR024962">
    <property type="entry name" value="YukD-like"/>
</dbReference>
<feature type="transmembrane region" description="Helical" evidence="1">
    <location>
        <begin position="222"/>
        <end position="239"/>
    </location>
</feature>